<keyword evidence="2" id="KW-1185">Reference proteome</keyword>
<organism evidence="1 2">
    <name type="scientific">Centaurea solstitialis</name>
    <name type="common">yellow star-thistle</name>
    <dbReference type="NCBI Taxonomy" id="347529"/>
    <lineage>
        <taxon>Eukaryota</taxon>
        <taxon>Viridiplantae</taxon>
        <taxon>Streptophyta</taxon>
        <taxon>Embryophyta</taxon>
        <taxon>Tracheophyta</taxon>
        <taxon>Spermatophyta</taxon>
        <taxon>Magnoliopsida</taxon>
        <taxon>eudicotyledons</taxon>
        <taxon>Gunneridae</taxon>
        <taxon>Pentapetalae</taxon>
        <taxon>asterids</taxon>
        <taxon>campanulids</taxon>
        <taxon>Asterales</taxon>
        <taxon>Asteraceae</taxon>
        <taxon>Carduoideae</taxon>
        <taxon>Cardueae</taxon>
        <taxon>Centaureinae</taxon>
        <taxon>Centaurea</taxon>
    </lineage>
</organism>
<gene>
    <name evidence="1" type="ORF">OSB04_004029</name>
</gene>
<accession>A0AA38TW17</accession>
<dbReference type="PANTHER" id="PTHR33116:SF78">
    <property type="entry name" value="OS12G0587133 PROTEIN"/>
    <property type="match status" value="1"/>
</dbReference>
<sequence>MPFFCSNGGNDVSLEMREVLIAVDAPIFRFFLPLGLELVLGYAYWGNGLGDGLHSPTRRAQKKGYTAIDAGGLRDERLHHTVQGTYSTESGEQLRSPAEMDYQEFKRSLKTTTVMLNNIVNGFGKDYDRLDRDGTGRLPLFNLLSSGSSRIYLSIVKCLSIITAKEQWKFYLVVGAGIGKMHDESSAPLEIARVTSSLGCKEGKIPFMYPGLPMRTSISKEASWNCLYEKFQNKLSGWKGLILSVGGKLTLCKLVALVFACCHLKSIEETSLGVQVITTTRCRGWLNWDKVITGINKGGLSIGSLKDHNVVLLAKWWWWFRVENETLWKSIILAIHGDFGKLGRVKNTFWKFGTSTKL</sequence>
<proteinExistence type="predicted"/>
<dbReference type="AlphaFoldDB" id="A0AA38TW17"/>
<protein>
    <submittedName>
        <fullName evidence="1">Uncharacterized protein</fullName>
    </submittedName>
</protein>
<evidence type="ECO:0000313" key="1">
    <source>
        <dbReference type="EMBL" id="KAJ9568063.1"/>
    </source>
</evidence>
<dbReference type="EMBL" id="JARYMX010000001">
    <property type="protein sequence ID" value="KAJ9568063.1"/>
    <property type="molecule type" value="Genomic_DNA"/>
</dbReference>
<reference evidence="1" key="1">
    <citation type="submission" date="2023-03" db="EMBL/GenBank/DDBJ databases">
        <title>Chromosome-scale reference genome and RAD-based genetic map of yellow starthistle (Centaurea solstitialis) reveal putative structural variation and QTLs associated with invader traits.</title>
        <authorList>
            <person name="Reatini B."/>
            <person name="Cang F.A."/>
            <person name="Jiang Q."/>
            <person name="Mckibben M.T.W."/>
            <person name="Barker M.S."/>
            <person name="Rieseberg L.H."/>
            <person name="Dlugosch K.M."/>
        </authorList>
    </citation>
    <scope>NUCLEOTIDE SEQUENCE</scope>
    <source>
        <strain evidence="1">CAN-66</strain>
        <tissue evidence="1">Leaf</tissue>
    </source>
</reference>
<evidence type="ECO:0000313" key="2">
    <source>
        <dbReference type="Proteomes" id="UP001172457"/>
    </source>
</evidence>
<dbReference type="PANTHER" id="PTHR33116">
    <property type="entry name" value="REVERSE TRANSCRIPTASE ZINC-BINDING DOMAIN-CONTAINING PROTEIN-RELATED-RELATED"/>
    <property type="match status" value="1"/>
</dbReference>
<comment type="caution">
    <text evidence="1">The sequence shown here is derived from an EMBL/GenBank/DDBJ whole genome shotgun (WGS) entry which is preliminary data.</text>
</comment>
<dbReference type="Proteomes" id="UP001172457">
    <property type="component" value="Chromosome 1"/>
</dbReference>
<name>A0AA38TW17_9ASTR</name>